<dbReference type="Gene3D" id="3.50.50.60">
    <property type="entry name" value="FAD/NAD(P)-binding domain"/>
    <property type="match status" value="1"/>
</dbReference>
<dbReference type="EMBL" id="RKQG01000001">
    <property type="protein sequence ID" value="RPE36287.1"/>
    <property type="molecule type" value="Genomic_DNA"/>
</dbReference>
<comment type="caution">
    <text evidence="1">The sequence shown here is derived from an EMBL/GenBank/DDBJ whole genome shotgun (WGS) entry which is preliminary data.</text>
</comment>
<keyword evidence="2" id="KW-1185">Reference proteome</keyword>
<dbReference type="InterPro" id="IPR036188">
    <property type="entry name" value="FAD/NAD-bd_sf"/>
</dbReference>
<proteinExistence type="predicted"/>
<accession>A0A3N4S6V7</accession>
<name>A0A3N4S6V7_9ACTN</name>
<dbReference type="PANTHER" id="PTHR43422:SF3">
    <property type="entry name" value="THIAMINE THIAZOLE SYNTHASE"/>
    <property type="match status" value="1"/>
</dbReference>
<dbReference type="PANTHER" id="PTHR43422">
    <property type="entry name" value="THIAMINE THIAZOLE SYNTHASE"/>
    <property type="match status" value="1"/>
</dbReference>
<dbReference type="SUPFAM" id="SSF51905">
    <property type="entry name" value="FAD/NAD(P)-binding domain"/>
    <property type="match status" value="1"/>
</dbReference>
<dbReference type="PROSITE" id="PS51257">
    <property type="entry name" value="PROKAR_LIPOPROTEIN"/>
    <property type="match status" value="1"/>
</dbReference>
<protein>
    <submittedName>
        <fullName evidence="1">Flavin-dependent dehydrogenase</fullName>
    </submittedName>
</protein>
<organism evidence="1 2">
    <name type="scientific">Kitasatospora cineracea</name>
    <dbReference type="NCBI Taxonomy" id="88074"/>
    <lineage>
        <taxon>Bacteria</taxon>
        <taxon>Bacillati</taxon>
        <taxon>Actinomycetota</taxon>
        <taxon>Actinomycetes</taxon>
        <taxon>Kitasatosporales</taxon>
        <taxon>Streptomycetaceae</taxon>
        <taxon>Kitasatospora</taxon>
    </lineage>
</organism>
<dbReference type="RefSeq" id="WP_123819366.1">
    <property type="nucleotide sequence ID" value="NZ_JBEYIY010000006.1"/>
</dbReference>
<reference evidence="1 2" key="1">
    <citation type="submission" date="2018-11" db="EMBL/GenBank/DDBJ databases">
        <title>Sequencing the genomes of 1000 actinobacteria strains.</title>
        <authorList>
            <person name="Klenk H.-P."/>
        </authorList>
    </citation>
    <scope>NUCLEOTIDE SEQUENCE [LARGE SCALE GENOMIC DNA]</scope>
    <source>
        <strain evidence="1 2">DSM 44781</strain>
    </source>
</reference>
<evidence type="ECO:0000313" key="1">
    <source>
        <dbReference type="EMBL" id="RPE36287.1"/>
    </source>
</evidence>
<evidence type="ECO:0000313" key="2">
    <source>
        <dbReference type="Proteomes" id="UP000266906"/>
    </source>
</evidence>
<gene>
    <name evidence="1" type="ORF">EDD38_4656</name>
</gene>
<sequence length="446" mass="47199">MSSRGTAAGDRGTAVVIGGGLAGCLAAWALHGVAERVVVVERDRYPDGADFRPGVPQAKHGHLLLEAGQRTIDELLPGALAELLAAGATRVSLSGGLRWLTSAGWLAPYDSDLAVLTCSRPLIDQVVLDRVRAAPNVEFRTGTEVIGLLGDRHTVTGVQVNRRGRRGEETAEIPAELVVDAAGRATHAAKWLSVLGAPAVPRDRVDAGVSYATRFYHRPADAPADSALYLQSHAPDQGRFGVLLPVEGDRWIVGMGGMRGYEPSIQPEEFEKQLGLLRDPCIAETVTGAKPTGPARGFVPGPSVWRHYERSSTHGFLALGDASCTFNPVYGQGMTVAALAARALRDAVRKHGDLGHAAVRETRDAIAGVTRNPWQMAAGEDVRFAGTTGGPSGLQVKVQQRMLDRVLARAVTDARVAAAFHQVAAMVEPPTLLFRPSVLGPVLFGG</sequence>
<dbReference type="Proteomes" id="UP000266906">
    <property type="component" value="Unassembled WGS sequence"/>
</dbReference>
<dbReference type="AlphaFoldDB" id="A0A3N4S6V7"/>
<dbReference type="Pfam" id="PF12831">
    <property type="entry name" value="FAD_oxidored"/>
    <property type="match status" value="1"/>
</dbReference>